<dbReference type="EMBL" id="FONY01000040">
    <property type="protein sequence ID" value="SFF48473.1"/>
    <property type="molecule type" value="Genomic_DNA"/>
</dbReference>
<evidence type="ECO:0000259" key="5">
    <source>
        <dbReference type="SMART" id="SM00644"/>
    </source>
</evidence>
<proteinExistence type="predicted"/>
<dbReference type="EC" id="3.5.1.28" evidence="2"/>
<keyword evidence="4" id="KW-0961">Cell wall biogenesis/degradation</keyword>
<evidence type="ECO:0000313" key="6">
    <source>
        <dbReference type="EMBL" id="SFF48473.1"/>
    </source>
</evidence>
<evidence type="ECO:0000313" key="7">
    <source>
        <dbReference type="Proteomes" id="UP000199513"/>
    </source>
</evidence>
<gene>
    <name evidence="6" type="ORF">SAMN04488541_104039</name>
</gene>
<dbReference type="PANTHER" id="PTHR30417">
    <property type="entry name" value="N-ACETYLMURAMOYL-L-ALANINE AMIDASE AMID"/>
    <property type="match status" value="1"/>
</dbReference>
<accession>A0A1I2J3M5</accession>
<dbReference type="InterPro" id="IPR036505">
    <property type="entry name" value="Amidase/PGRP_sf"/>
</dbReference>
<evidence type="ECO:0000256" key="2">
    <source>
        <dbReference type="ARBA" id="ARBA00011901"/>
    </source>
</evidence>
<comment type="catalytic activity">
    <reaction evidence="1">
        <text>Hydrolyzes the link between N-acetylmuramoyl residues and L-amino acid residues in certain cell-wall glycopeptides.</text>
        <dbReference type="EC" id="3.5.1.28"/>
    </reaction>
</comment>
<dbReference type="Gene3D" id="3.40.80.10">
    <property type="entry name" value="Peptidoglycan recognition protein-like"/>
    <property type="match status" value="1"/>
</dbReference>
<dbReference type="GO" id="GO:0009253">
    <property type="term" value="P:peptidoglycan catabolic process"/>
    <property type="evidence" value="ECO:0007669"/>
    <property type="project" value="InterPro"/>
</dbReference>
<dbReference type="GO" id="GO:0008745">
    <property type="term" value="F:N-acetylmuramoyl-L-alanine amidase activity"/>
    <property type="evidence" value="ECO:0007669"/>
    <property type="project" value="UniProtKB-EC"/>
</dbReference>
<evidence type="ECO:0000256" key="1">
    <source>
        <dbReference type="ARBA" id="ARBA00001561"/>
    </source>
</evidence>
<dbReference type="AlphaFoldDB" id="A0A1I2J3M5"/>
<keyword evidence="3" id="KW-0378">Hydrolase</keyword>
<dbReference type="RefSeq" id="WP_091548912.1">
    <property type="nucleotide sequence ID" value="NZ_FONY01000040.1"/>
</dbReference>
<protein>
    <recommendedName>
        <fullName evidence="2">N-acetylmuramoyl-L-alanine amidase</fullName>
        <ecNumber evidence="2">3.5.1.28</ecNumber>
    </recommendedName>
</protein>
<sequence>MLNYFIFLFLASCSFVVQDNDKPQIIKKHLAHKCSRSRTANDDVSRIMLHFCSIAPEEPDNPYDLDKILALFENNGVSAHYIIHRNGQIYELVSEDRVAYHAGKGKLPFSPSFENSLNGHSIGIEMTAIGSEKDMMMFMSKERYAQIDKKHIGFTEEQYAALNWLLKDIMSRYPAIKKDRQHIVGHEEYAPLRRTDPGELFNWKKIGLEK</sequence>
<organism evidence="6 7">
    <name type="scientific">Thermoflexibacter ruber</name>
    <dbReference type="NCBI Taxonomy" id="1003"/>
    <lineage>
        <taxon>Bacteria</taxon>
        <taxon>Pseudomonadati</taxon>
        <taxon>Bacteroidota</taxon>
        <taxon>Cytophagia</taxon>
        <taxon>Cytophagales</taxon>
        <taxon>Thermoflexibacteraceae</taxon>
        <taxon>Thermoflexibacter</taxon>
    </lineage>
</organism>
<dbReference type="STRING" id="1003.SAMN04488541_104039"/>
<reference evidence="7" key="1">
    <citation type="submission" date="2016-10" db="EMBL/GenBank/DDBJ databases">
        <authorList>
            <person name="Varghese N."/>
            <person name="Submissions S."/>
        </authorList>
    </citation>
    <scope>NUCLEOTIDE SEQUENCE [LARGE SCALE GENOMIC DNA]</scope>
    <source>
        <strain>GEY</strain>
        <strain evidence="7">DSM 9560</strain>
    </source>
</reference>
<dbReference type="CDD" id="cd06583">
    <property type="entry name" value="PGRP"/>
    <property type="match status" value="1"/>
</dbReference>
<evidence type="ECO:0000256" key="4">
    <source>
        <dbReference type="ARBA" id="ARBA00023316"/>
    </source>
</evidence>
<dbReference type="PANTHER" id="PTHR30417:SF1">
    <property type="entry name" value="N-ACETYLMURAMOYL-L-ALANINE AMIDASE AMID"/>
    <property type="match status" value="1"/>
</dbReference>
<feature type="domain" description="N-acetylmuramoyl-L-alanine amidase" evidence="5">
    <location>
        <begin position="32"/>
        <end position="198"/>
    </location>
</feature>
<dbReference type="Pfam" id="PF01510">
    <property type="entry name" value="Amidase_2"/>
    <property type="match status" value="1"/>
</dbReference>
<dbReference type="SMART" id="SM00644">
    <property type="entry name" value="Ami_2"/>
    <property type="match status" value="1"/>
</dbReference>
<dbReference type="OrthoDB" id="9794842at2"/>
<dbReference type="InterPro" id="IPR051206">
    <property type="entry name" value="NAMLAA_amidase_2"/>
</dbReference>
<dbReference type="SUPFAM" id="SSF55846">
    <property type="entry name" value="N-acetylmuramoyl-L-alanine amidase-like"/>
    <property type="match status" value="1"/>
</dbReference>
<dbReference type="InterPro" id="IPR002502">
    <property type="entry name" value="Amidase_domain"/>
</dbReference>
<dbReference type="GO" id="GO:0009254">
    <property type="term" value="P:peptidoglycan turnover"/>
    <property type="evidence" value="ECO:0007669"/>
    <property type="project" value="TreeGrafter"/>
</dbReference>
<name>A0A1I2J3M5_9BACT</name>
<dbReference type="GO" id="GO:0071555">
    <property type="term" value="P:cell wall organization"/>
    <property type="evidence" value="ECO:0007669"/>
    <property type="project" value="UniProtKB-KW"/>
</dbReference>
<dbReference type="Proteomes" id="UP000199513">
    <property type="component" value="Unassembled WGS sequence"/>
</dbReference>
<evidence type="ECO:0000256" key="3">
    <source>
        <dbReference type="ARBA" id="ARBA00022801"/>
    </source>
</evidence>
<keyword evidence="7" id="KW-1185">Reference proteome</keyword>